<dbReference type="InterPro" id="IPR008271">
    <property type="entry name" value="Ser/Thr_kinase_AS"/>
</dbReference>
<dbReference type="PROSITE" id="PS00108">
    <property type="entry name" value="PROTEIN_KINASE_ST"/>
    <property type="match status" value="1"/>
</dbReference>
<evidence type="ECO:0000259" key="15">
    <source>
        <dbReference type="PROSITE" id="PS50011"/>
    </source>
</evidence>
<comment type="catalytic activity">
    <reaction evidence="12">
        <text>L-seryl-[protein] + ATP = O-phospho-L-seryl-[protein] + ADP + H(+)</text>
        <dbReference type="Rhea" id="RHEA:17989"/>
        <dbReference type="Rhea" id="RHEA-COMP:9863"/>
        <dbReference type="Rhea" id="RHEA-COMP:11604"/>
        <dbReference type="ChEBI" id="CHEBI:15378"/>
        <dbReference type="ChEBI" id="CHEBI:29999"/>
        <dbReference type="ChEBI" id="CHEBI:30616"/>
        <dbReference type="ChEBI" id="CHEBI:83421"/>
        <dbReference type="ChEBI" id="CHEBI:456216"/>
        <dbReference type="EC" id="2.7.11.1"/>
    </reaction>
</comment>
<dbReference type="FunFam" id="3.30.200.20:FF:000097">
    <property type="entry name" value="Probable serine/threonine-protein kinase nek1"/>
    <property type="match status" value="1"/>
</dbReference>
<accession>A0A2J7QNF9</accession>
<dbReference type="OrthoDB" id="248923at2759"/>
<dbReference type="EMBL" id="NEVH01013195">
    <property type="protein sequence ID" value="PNF30125.1"/>
    <property type="molecule type" value="Genomic_DNA"/>
</dbReference>
<sequence length="1638" mass="186349">MDQYVKEKRIGEGSFGTAYLVRSKESGVHYVIKRINFSRMTEQEKNEAMREVEVLAKLQHPYIVAYKESFEYGKNLYIVMDYCEGGDLYTKIREYAQKERYFSEDIILNWFVQLCLALKHVHDLKILHRDIKSQNIFLTKGNNVKLGDFGIAKILKNTVDLAKTCIGTPYYLSPEICENKPYNNKSDVWALGCILYEMAALKHAFVAGNMKNLIVKIIRGSYPQIPSRYSNDLRNLVQQLFRRNPQERPSINTILKKTFISNRIAKFLTKTQRDQEFGITSSHFHQVVESKSQAHAKKPKTAVTDPALKYRSPLVVKKTRVHKDYDKKVVSPSAPETSQMSKHKIGPARQICSEISPPGRLYRVVSQEAFSLVQEEGDVKRSSVLSIVKNHLDKIRCARSMLDGEHSVEPRNITETFNQCIMKPFVNIIALNLLDPEKGCIIEDALLHEGNKDKITAASRSVHENCNIQNIEDAFLAILGFNCILETLCNKKMQLEPEKSFVKQHKATKFHRIQKNRNGFNKTVIRLTNMVSDPEFLASLHIIRLQNFKERQLMIKKRNKENENKMNSIRCQKNRSNSTNVHSPCMLNSADHAPSDDVMHVSNTMGVSNEQLKTEGIATRNIVNRMRTRINKKRMEAFEKEKKKILENRCTEYTDNISIPVDDHEVNKLEEETEESNIIKLKYSRNTDEKRTALSAENKNIPQANKENETYIDGENRISKVRQKWKKDSSFELGKESLELADFLMDSTSSGDFVIKYGNWKQWSSAGTLCEGTVMDRTYTLERPYPIPSVFHIDSVMTKSGSDVCNVSENDGCGDGVPGSILGEKQTKVDINSKYTQTDIPSAVVPTQAITMQESMDCNLKLSNPGQTFVSKKDKHMDYQKLKGECKNHPYQIQMLLQGTQIDQESPVILPCSSMVLSSTQLDDFLPPPRRKRRTKTATQYHSHGSCMKHRTTKRWLNSDDRKRKHSPLTSPRLCVISVDNSTTVTSGFGSTDMRRTCKNVIDHLRAQHTSDELCSNGLPVITSVVDAVSHESKLNNVQRESKIDKTSSDTIEHENVQQGRSSNYDKHNGNQVVRIDSLPSYGNGSTKGNEKSSSTGEIHTENTHNALQVSLSINSINNQMKKKGVNENVFNNLFADLYEKEGSKLKEMLDLNNRHYNAELGTNTVESNKKVSLQKTNNANVKYPTIKYGVTKPKAGEIQSQYESREIMPFNRKSEKQKTRPRSAIISTISQTKTNQENSMRPLSSGPYLFHKSLKFSRLLPVIQHDTKNKINTNLDAKHHSFTLEDVREAAEYDKILKETDGGGGETQTTLVCPDINLAQPHENKNLLDNDTAQSKEHSFQAIPLNCGIKVDGSFQNICHITSTATQISSRLKRPSYYIHKLCELETKNAEKAKIGNITQDMKNYFEHDKVPPFITNKLKQIDCKMRSSVIPMDSKLSATDLEEPDKHLSSPCNEPIHLASLPTNGSSRCSLTRTMSLPELTQTFTPNLNFQIPFQLTQSTSDVKIKPTEDRDEVTVGHSEGPVHTNDINHQNAYSRMNLFSVGSTWHLDEAGKAVTYEDETIFSHIEEWRMNLEHELGVENFLHAYRKLQLLHETGVNKEDWQMVNKLLGENKAHLVIQVWQLVLADGIYSEEDSS</sequence>
<dbReference type="SUPFAM" id="SSF56112">
    <property type="entry name" value="Protein kinase-like (PK-like)"/>
    <property type="match status" value="1"/>
</dbReference>
<evidence type="ECO:0000256" key="11">
    <source>
        <dbReference type="ARBA" id="ARBA00047899"/>
    </source>
</evidence>
<dbReference type="PROSITE" id="PS50011">
    <property type="entry name" value="PROTEIN_KINASE_DOM"/>
    <property type="match status" value="1"/>
</dbReference>
<evidence type="ECO:0000256" key="13">
    <source>
        <dbReference type="PROSITE-ProRule" id="PRU10141"/>
    </source>
</evidence>
<dbReference type="InterPro" id="IPR000719">
    <property type="entry name" value="Prot_kinase_dom"/>
</dbReference>
<dbReference type="PANTHER" id="PTHR44899:SF3">
    <property type="entry name" value="SERINE_THREONINE-PROTEIN KINASE NEK1"/>
    <property type="match status" value="1"/>
</dbReference>
<dbReference type="GO" id="GO:0004674">
    <property type="term" value="F:protein serine/threonine kinase activity"/>
    <property type="evidence" value="ECO:0007669"/>
    <property type="project" value="UniProtKB-KW"/>
</dbReference>
<organism evidence="16 17">
    <name type="scientific">Cryptotermes secundus</name>
    <dbReference type="NCBI Taxonomy" id="105785"/>
    <lineage>
        <taxon>Eukaryota</taxon>
        <taxon>Metazoa</taxon>
        <taxon>Ecdysozoa</taxon>
        <taxon>Arthropoda</taxon>
        <taxon>Hexapoda</taxon>
        <taxon>Insecta</taxon>
        <taxon>Pterygota</taxon>
        <taxon>Neoptera</taxon>
        <taxon>Polyneoptera</taxon>
        <taxon>Dictyoptera</taxon>
        <taxon>Blattodea</taxon>
        <taxon>Blattoidea</taxon>
        <taxon>Termitoidae</taxon>
        <taxon>Kalotermitidae</taxon>
        <taxon>Cryptotermitinae</taxon>
        <taxon>Cryptotermes</taxon>
    </lineage>
</organism>
<proteinExistence type="inferred from homology"/>
<feature type="region of interest" description="Disordered" evidence="14">
    <location>
        <begin position="921"/>
        <end position="945"/>
    </location>
</feature>
<dbReference type="Pfam" id="PF00069">
    <property type="entry name" value="Pkinase"/>
    <property type="match status" value="1"/>
</dbReference>
<evidence type="ECO:0000256" key="7">
    <source>
        <dbReference type="ARBA" id="ARBA00022741"/>
    </source>
</evidence>
<keyword evidence="5" id="KW-0808">Transferase</keyword>
<keyword evidence="6" id="KW-0479">Metal-binding</keyword>
<dbReference type="CDD" id="cd08215">
    <property type="entry name" value="STKc_Nek"/>
    <property type="match status" value="1"/>
</dbReference>
<evidence type="ECO:0000256" key="1">
    <source>
        <dbReference type="ARBA" id="ARBA00001946"/>
    </source>
</evidence>
<keyword evidence="8" id="KW-0418">Kinase</keyword>
<keyword evidence="7 13" id="KW-0547">Nucleotide-binding</keyword>
<keyword evidence="17" id="KW-1185">Reference proteome</keyword>
<dbReference type="Gene3D" id="1.10.510.10">
    <property type="entry name" value="Transferase(Phosphotransferase) domain 1"/>
    <property type="match status" value="1"/>
</dbReference>
<name>A0A2J7QNF9_9NEOP</name>
<reference evidence="16 17" key="1">
    <citation type="submission" date="2017-12" db="EMBL/GenBank/DDBJ databases">
        <title>Hemimetabolous genomes reveal molecular basis of termite eusociality.</title>
        <authorList>
            <person name="Harrison M.C."/>
            <person name="Jongepier E."/>
            <person name="Robertson H.M."/>
            <person name="Arning N."/>
            <person name="Bitard-Feildel T."/>
            <person name="Chao H."/>
            <person name="Childers C.P."/>
            <person name="Dinh H."/>
            <person name="Doddapaneni H."/>
            <person name="Dugan S."/>
            <person name="Gowin J."/>
            <person name="Greiner C."/>
            <person name="Han Y."/>
            <person name="Hu H."/>
            <person name="Hughes D.S.T."/>
            <person name="Huylmans A.-K."/>
            <person name="Kemena C."/>
            <person name="Kremer L.P.M."/>
            <person name="Lee S.L."/>
            <person name="Lopez-Ezquerra A."/>
            <person name="Mallet L."/>
            <person name="Monroy-Kuhn J.M."/>
            <person name="Moser A."/>
            <person name="Murali S.C."/>
            <person name="Muzny D.M."/>
            <person name="Otani S."/>
            <person name="Piulachs M.-D."/>
            <person name="Poelchau M."/>
            <person name="Qu J."/>
            <person name="Schaub F."/>
            <person name="Wada-Katsumata A."/>
            <person name="Worley K.C."/>
            <person name="Xie Q."/>
            <person name="Ylla G."/>
            <person name="Poulsen M."/>
            <person name="Gibbs R.A."/>
            <person name="Schal C."/>
            <person name="Richards S."/>
            <person name="Belles X."/>
            <person name="Korb J."/>
            <person name="Bornberg-Bauer E."/>
        </authorList>
    </citation>
    <scope>NUCLEOTIDE SEQUENCE [LARGE SCALE GENOMIC DNA]</scope>
    <source>
        <tissue evidence="16">Whole body</tissue>
    </source>
</reference>
<dbReference type="GO" id="GO:0005524">
    <property type="term" value="F:ATP binding"/>
    <property type="evidence" value="ECO:0007669"/>
    <property type="project" value="UniProtKB-UniRule"/>
</dbReference>
<comment type="catalytic activity">
    <reaction evidence="11">
        <text>L-threonyl-[protein] + ATP = O-phospho-L-threonyl-[protein] + ADP + H(+)</text>
        <dbReference type="Rhea" id="RHEA:46608"/>
        <dbReference type="Rhea" id="RHEA-COMP:11060"/>
        <dbReference type="Rhea" id="RHEA-COMP:11605"/>
        <dbReference type="ChEBI" id="CHEBI:15378"/>
        <dbReference type="ChEBI" id="CHEBI:30013"/>
        <dbReference type="ChEBI" id="CHEBI:30616"/>
        <dbReference type="ChEBI" id="CHEBI:61977"/>
        <dbReference type="ChEBI" id="CHEBI:456216"/>
        <dbReference type="EC" id="2.7.11.1"/>
    </reaction>
</comment>
<feature type="compositionally biased region" description="Basic and acidic residues" evidence="14">
    <location>
        <begin position="1037"/>
        <end position="1056"/>
    </location>
</feature>
<dbReference type="InParanoid" id="A0A2J7QNF9"/>
<dbReference type="GO" id="GO:0046872">
    <property type="term" value="F:metal ion binding"/>
    <property type="evidence" value="ECO:0007669"/>
    <property type="project" value="UniProtKB-KW"/>
</dbReference>
<dbReference type="PROSITE" id="PS00107">
    <property type="entry name" value="PROTEIN_KINASE_ATP"/>
    <property type="match status" value="1"/>
</dbReference>
<dbReference type="InterPro" id="IPR051131">
    <property type="entry name" value="NEK_Ser/Thr_kinase_NIMA"/>
</dbReference>
<feature type="compositionally biased region" description="Polar residues" evidence="14">
    <location>
        <begin position="1081"/>
        <end position="1099"/>
    </location>
</feature>
<dbReference type="PANTHER" id="PTHR44899">
    <property type="entry name" value="CAMK FAMILY PROTEIN KINASE"/>
    <property type="match status" value="1"/>
</dbReference>
<evidence type="ECO:0000256" key="12">
    <source>
        <dbReference type="ARBA" id="ARBA00048679"/>
    </source>
</evidence>
<evidence type="ECO:0000256" key="6">
    <source>
        <dbReference type="ARBA" id="ARBA00022723"/>
    </source>
</evidence>
<keyword evidence="9 13" id="KW-0067">ATP-binding</keyword>
<keyword evidence="4" id="KW-0723">Serine/threonine-protein kinase</keyword>
<evidence type="ECO:0000256" key="10">
    <source>
        <dbReference type="ARBA" id="ARBA00022842"/>
    </source>
</evidence>
<evidence type="ECO:0000256" key="2">
    <source>
        <dbReference type="ARBA" id="ARBA00010886"/>
    </source>
</evidence>
<dbReference type="FunFam" id="1.10.510.10:FF:000172">
    <property type="entry name" value="serine/threonine-protein kinase Nek1 isoform X1"/>
    <property type="match status" value="1"/>
</dbReference>
<evidence type="ECO:0000256" key="5">
    <source>
        <dbReference type="ARBA" id="ARBA00022679"/>
    </source>
</evidence>
<dbReference type="SMART" id="SM00220">
    <property type="entry name" value="S_TKc"/>
    <property type="match status" value="1"/>
</dbReference>
<dbReference type="STRING" id="105785.A0A2J7QNF9"/>
<evidence type="ECO:0000256" key="14">
    <source>
        <dbReference type="SAM" id="MobiDB-lite"/>
    </source>
</evidence>
<dbReference type="InterPro" id="IPR017441">
    <property type="entry name" value="Protein_kinase_ATP_BS"/>
</dbReference>
<evidence type="ECO:0000313" key="17">
    <source>
        <dbReference type="Proteomes" id="UP000235965"/>
    </source>
</evidence>
<evidence type="ECO:0000256" key="9">
    <source>
        <dbReference type="ARBA" id="ARBA00022840"/>
    </source>
</evidence>
<comment type="cofactor">
    <cofactor evidence="1">
        <name>Mg(2+)</name>
        <dbReference type="ChEBI" id="CHEBI:18420"/>
    </cofactor>
</comment>
<protein>
    <recommendedName>
        <fullName evidence="3">non-specific serine/threonine protein kinase</fullName>
        <ecNumber evidence="3">2.7.11.1</ecNumber>
    </recommendedName>
</protein>
<evidence type="ECO:0000256" key="8">
    <source>
        <dbReference type="ARBA" id="ARBA00022777"/>
    </source>
</evidence>
<dbReference type="Gene3D" id="3.30.200.20">
    <property type="entry name" value="Phosphorylase Kinase, domain 1"/>
    <property type="match status" value="1"/>
</dbReference>
<evidence type="ECO:0000256" key="3">
    <source>
        <dbReference type="ARBA" id="ARBA00012513"/>
    </source>
</evidence>
<gene>
    <name evidence="16" type="ORF">B7P43_G03127</name>
</gene>
<feature type="region of interest" description="Disordered" evidence="14">
    <location>
        <begin position="1037"/>
        <end position="1099"/>
    </location>
</feature>
<evidence type="ECO:0000256" key="4">
    <source>
        <dbReference type="ARBA" id="ARBA00022527"/>
    </source>
</evidence>
<dbReference type="Proteomes" id="UP000235965">
    <property type="component" value="Unassembled WGS sequence"/>
</dbReference>
<keyword evidence="10" id="KW-0460">Magnesium</keyword>
<dbReference type="InterPro" id="IPR011009">
    <property type="entry name" value="Kinase-like_dom_sf"/>
</dbReference>
<comment type="similarity">
    <text evidence="2">Belongs to the protein kinase superfamily. NEK Ser/Thr protein kinase family. NIMA subfamily.</text>
</comment>
<dbReference type="EC" id="2.7.11.1" evidence="3"/>
<feature type="binding site" evidence="13">
    <location>
        <position position="33"/>
    </location>
    <ligand>
        <name>ATP</name>
        <dbReference type="ChEBI" id="CHEBI:30616"/>
    </ligand>
</feature>
<evidence type="ECO:0000313" key="16">
    <source>
        <dbReference type="EMBL" id="PNF30125.1"/>
    </source>
</evidence>
<feature type="domain" description="Protein kinase" evidence="15">
    <location>
        <begin position="4"/>
        <end position="260"/>
    </location>
</feature>
<comment type="caution">
    <text evidence="16">The sequence shown here is derived from an EMBL/GenBank/DDBJ whole genome shotgun (WGS) entry which is preliminary data.</text>
</comment>